<dbReference type="Pfam" id="PF04484">
    <property type="entry name" value="QWRF"/>
    <property type="match status" value="1"/>
</dbReference>
<dbReference type="InterPro" id="IPR007573">
    <property type="entry name" value="QWRF"/>
</dbReference>
<evidence type="ECO:0000313" key="4">
    <source>
        <dbReference type="Proteomes" id="UP001151287"/>
    </source>
</evidence>
<dbReference type="GO" id="GO:0005880">
    <property type="term" value="C:nuclear microtubule"/>
    <property type="evidence" value="ECO:0007669"/>
    <property type="project" value="TreeGrafter"/>
</dbReference>
<evidence type="ECO:0000256" key="2">
    <source>
        <dbReference type="SAM" id="MobiDB-lite"/>
    </source>
</evidence>
<organism evidence="3 4">
    <name type="scientific">Rhynchospora breviuscula</name>
    <dbReference type="NCBI Taxonomy" id="2022672"/>
    <lineage>
        <taxon>Eukaryota</taxon>
        <taxon>Viridiplantae</taxon>
        <taxon>Streptophyta</taxon>
        <taxon>Embryophyta</taxon>
        <taxon>Tracheophyta</taxon>
        <taxon>Spermatophyta</taxon>
        <taxon>Magnoliopsida</taxon>
        <taxon>Liliopsida</taxon>
        <taxon>Poales</taxon>
        <taxon>Cyperaceae</taxon>
        <taxon>Cyperoideae</taxon>
        <taxon>Rhynchosporeae</taxon>
        <taxon>Rhynchospora</taxon>
    </lineage>
</organism>
<feature type="compositionally biased region" description="Polar residues" evidence="2">
    <location>
        <begin position="1"/>
        <end position="10"/>
    </location>
</feature>
<dbReference type="OrthoDB" id="663033at2759"/>
<feature type="region of interest" description="Disordered" evidence="2">
    <location>
        <begin position="1"/>
        <end position="103"/>
    </location>
</feature>
<reference evidence="3" key="1">
    <citation type="journal article" date="2022" name="Cell">
        <title>Repeat-based holocentromeres influence genome architecture and karyotype evolution.</title>
        <authorList>
            <person name="Hofstatter P.G."/>
            <person name="Thangavel G."/>
            <person name="Lux T."/>
            <person name="Neumann P."/>
            <person name="Vondrak T."/>
            <person name="Novak P."/>
            <person name="Zhang M."/>
            <person name="Costa L."/>
            <person name="Castellani M."/>
            <person name="Scott A."/>
            <person name="Toegelov H."/>
            <person name="Fuchs J."/>
            <person name="Mata-Sucre Y."/>
            <person name="Dias Y."/>
            <person name="Vanzela A.L.L."/>
            <person name="Huettel B."/>
            <person name="Almeida C.C.S."/>
            <person name="Simkova H."/>
            <person name="Souza G."/>
            <person name="Pedrosa-Harand A."/>
            <person name="Macas J."/>
            <person name="Mayer K.F.X."/>
            <person name="Houben A."/>
            <person name="Marques A."/>
        </authorList>
    </citation>
    <scope>NUCLEOTIDE SEQUENCE</scope>
    <source>
        <strain evidence="3">RhyBre1mFocal</strain>
    </source>
</reference>
<feature type="compositionally biased region" description="Polar residues" evidence="2">
    <location>
        <begin position="21"/>
        <end position="62"/>
    </location>
</feature>
<sequence length="357" mass="40266">MYTMEFSSRTLSEKRKKKQQENTTSSCSVTTPSRHSFSSPITRSFQRTSASPLKDTSYSSPRPSFCTEAACRKPSPRRGASAWALSPGRSLDMTETPVPRRKSVDCGRVGGGMGSVMGLFARRKKVDPAEEETVHQLRITLAQLMQWRFINARAGTAMDRQRFVSERKLFYVWLRLAEMRNIVTAKRVLLQRGRLKVKLQSLLIPQVKLLMKWEQVARPHVDAVAVLGKVLGATCLSVPLVEGAQANIVSLHRCLRVTMDVMKDIEAKARTFYSNAETVSLLFIELTKTILSEIEGLQELINLSQKILLLQMEEVSLRTNLIQATKEEDNKLALSKPLAVHRYMTLRPVPASIMIDF</sequence>
<dbReference type="PANTHER" id="PTHR31807">
    <property type="entry name" value="AUGMIN FAMILY MEMBER"/>
    <property type="match status" value="1"/>
</dbReference>
<accession>A0A9Q0CH68</accession>
<evidence type="ECO:0000313" key="3">
    <source>
        <dbReference type="EMBL" id="KAJ1693790.1"/>
    </source>
</evidence>
<protein>
    <recommendedName>
        <fullName evidence="5">QWRF motif-containing protein 7</fullName>
    </recommendedName>
</protein>
<evidence type="ECO:0000256" key="1">
    <source>
        <dbReference type="ARBA" id="ARBA00010016"/>
    </source>
</evidence>
<dbReference type="GO" id="GO:0005737">
    <property type="term" value="C:cytoplasm"/>
    <property type="evidence" value="ECO:0007669"/>
    <property type="project" value="TreeGrafter"/>
</dbReference>
<dbReference type="PANTHER" id="PTHR31807:SF27">
    <property type="entry name" value="QWRF MOTIF-CONTAINING PROTEIN 7"/>
    <property type="match status" value="1"/>
</dbReference>
<comment type="similarity">
    <text evidence="1">Belongs to the QWRF family.</text>
</comment>
<dbReference type="Proteomes" id="UP001151287">
    <property type="component" value="Unassembled WGS sequence"/>
</dbReference>
<comment type="caution">
    <text evidence="3">The sequence shown here is derived from an EMBL/GenBank/DDBJ whole genome shotgun (WGS) entry which is preliminary data.</text>
</comment>
<keyword evidence="4" id="KW-1185">Reference proteome</keyword>
<dbReference type="GO" id="GO:0051225">
    <property type="term" value="P:spindle assembly"/>
    <property type="evidence" value="ECO:0007669"/>
    <property type="project" value="TreeGrafter"/>
</dbReference>
<dbReference type="GO" id="GO:0008017">
    <property type="term" value="F:microtubule binding"/>
    <property type="evidence" value="ECO:0007669"/>
    <property type="project" value="TreeGrafter"/>
</dbReference>
<evidence type="ECO:0008006" key="5">
    <source>
        <dbReference type="Google" id="ProtNLM"/>
    </source>
</evidence>
<gene>
    <name evidence="3" type="ORF">LUZ63_010488</name>
</gene>
<dbReference type="AlphaFoldDB" id="A0A9Q0CH68"/>
<name>A0A9Q0CH68_9POAL</name>
<proteinExistence type="inferred from homology"/>
<dbReference type="EMBL" id="JAMQYH010000003">
    <property type="protein sequence ID" value="KAJ1693790.1"/>
    <property type="molecule type" value="Genomic_DNA"/>
</dbReference>